<keyword evidence="1" id="KW-0812">Transmembrane</keyword>
<proteinExistence type="predicted"/>
<feature type="transmembrane region" description="Helical" evidence="1">
    <location>
        <begin position="84"/>
        <end position="107"/>
    </location>
</feature>
<dbReference type="EMBL" id="CP133772">
    <property type="protein sequence ID" value="WYY01062.1"/>
    <property type="molecule type" value="Genomic_DNA"/>
</dbReference>
<sequence>MGMASTFNDDLYVIRESLKKLRTAFFVLFLGSILTIIPLIDIVGSLLLFIGVILLIMGFGRLADSKMVNARHYGSTRNWLIFNIIASLAVIVVSYYFLYVRVFSLIVSSLIVSGKPPSIPLSVLNESFLIAGASVAVITVIYVIAYLKIVASLKFLSAELSVPKLRGASTYLRVSIILFALTAVILFPSLYFGLHYLATLSSGNSSITYAGNSAFLPIGIILSAIPAAIAVPVIEIITALVVEIITALVIEIVAYHGAYSGLDEFFELADYKLGKRS</sequence>
<evidence type="ECO:0008006" key="4">
    <source>
        <dbReference type="Google" id="ProtNLM"/>
    </source>
</evidence>
<evidence type="ECO:0000313" key="2">
    <source>
        <dbReference type="EMBL" id="WYY01062.1"/>
    </source>
</evidence>
<feature type="transmembrane region" description="Helical" evidence="1">
    <location>
        <begin position="127"/>
        <end position="150"/>
    </location>
</feature>
<evidence type="ECO:0000256" key="1">
    <source>
        <dbReference type="SAM" id="Phobius"/>
    </source>
</evidence>
<feature type="transmembrane region" description="Helical" evidence="1">
    <location>
        <begin position="46"/>
        <end position="63"/>
    </location>
</feature>
<feature type="transmembrane region" description="Helical" evidence="1">
    <location>
        <begin position="21"/>
        <end position="40"/>
    </location>
</feature>
<keyword evidence="3" id="KW-1185">Reference proteome</keyword>
<feature type="transmembrane region" description="Helical" evidence="1">
    <location>
        <begin position="171"/>
        <end position="194"/>
    </location>
</feature>
<dbReference type="AlphaFoldDB" id="A0AAX4NHP1"/>
<dbReference type="RefSeq" id="WP_393971382.1">
    <property type="nucleotide sequence ID" value="NZ_CP133772.1"/>
</dbReference>
<gene>
    <name evidence="2" type="ORF">OXIME_001658</name>
</gene>
<keyword evidence="1" id="KW-1133">Transmembrane helix</keyword>
<protein>
    <recommendedName>
        <fullName evidence="4">DUF4013 domain-containing protein</fullName>
    </recommendedName>
</protein>
<name>A0AAX4NHP1_9ARCH</name>
<feature type="transmembrane region" description="Helical" evidence="1">
    <location>
        <begin position="214"/>
        <end position="233"/>
    </location>
</feature>
<keyword evidence="1" id="KW-0472">Membrane</keyword>
<dbReference type="GeneID" id="95968396"/>
<dbReference type="KEGG" id="omr:OXIME_001658"/>
<accession>A0AAX4NHP1</accession>
<organism evidence="2 3">
    <name type="scientific">Oxyplasma meridianum</name>
    <dbReference type="NCBI Taxonomy" id="3073602"/>
    <lineage>
        <taxon>Archaea</taxon>
        <taxon>Methanobacteriati</taxon>
        <taxon>Thermoplasmatota</taxon>
        <taxon>Thermoplasmata</taxon>
        <taxon>Thermoplasmatales</taxon>
        <taxon>Thermoplasmataceae</taxon>
        <taxon>Oxyplasma</taxon>
    </lineage>
</organism>
<feature type="transmembrane region" description="Helical" evidence="1">
    <location>
        <begin position="240"/>
        <end position="258"/>
    </location>
</feature>
<evidence type="ECO:0000313" key="3">
    <source>
        <dbReference type="Proteomes" id="UP001451606"/>
    </source>
</evidence>
<reference evidence="2 3" key="1">
    <citation type="submission" date="2023-09" db="EMBL/GenBank/DDBJ databases">
        <authorList>
            <person name="Golyshina O.V."/>
            <person name="Lunev E.A."/>
            <person name="Bargiela R."/>
            <person name="Gaines M.C."/>
            <person name="Daum B."/>
            <person name="Bale N.J."/>
            <person name="Koenen M."/>
            <person name="Sinninghe Damst J.S."/>
            <person name="Yakimov M."/>
            <person name="Golyshin P.N."/>
        </authorList>
    </citation>
    <scope>NUCLEOTIDE SEQUENCE [LARGE SCALE GENOMIC DNA]</scope>
    <source>
        <strain evidence="2 3">M1</strain>
    </source>
</reference>
<dbReference type="Proteomes" id="UP001451606">
    <property type="component" value="Chromosome"/>
</dbReference>